<dbReference type="Pfam" id="PF07690">
    <property type="entry name" value="MFS_1"/>
    <property type="match status" value="1"/>
</dbReference>
<sequence>MSTGPAQGGREGEGEPPQSGAEEPAGEKPAGETPAAAPPPPPPMAPPRAAAYMAASTLLAMTQGFGMNLVAANIPQLQGPFGATTAEATWLMAAYMAPNASLSLALIKIRNQYGLRPFAELGIAVFLLVSVAHIFITDLHSALVLRFFAGIAAAPLSSLGFLYMLEAFSPARKLTIGISLALTNIGLAAPLTRFVSPALIDLGGVRALLHFELALAMLSFAAIYLLPLTPPPRVKVIEKIDIVSYLFIAVGFGAGAVVLVLGRQYWWLEARWIGELLVVMIGALTIAAVIELNRERPLIDLRWLFSREMLHFAAVLVLFRLMLAEQTAVAGNFFQITGLQNDQLTGLYGMVALATAAGGLLCAAILKPGREPGIHMAALLLIGVGAFLDSRATNLTRPEQMYLSQAMIAAGGSLFLPPAIASGFTLALRKGPQYILSFIVVFLVTQSLGGLAGSALFGSFITLREKFHSNILAEAMTLADPLVSGRVAQLSAAYGHTITDPAVLKAEGVALLGQQVTREANVLAHNDAFLVIALLAVGAATALAIHMLYIRIREAGARSGGPAAVEG</sequence>
<comment type="subcellular location">
    <subcellularLocation>
        <location evidence="1">Membrane</location>
        <topology evidence="1">Multi-pass membrane protein</topology>
    </subcellularLocation>
</comment>
<feature type="transmembrane region" description="Helical" evidence="7">
    <location>
        <begin position="242"/>
        <end position="266"/>
    </location>
</feature>
<dbReference type="Gene3D" id="1.20.1250.20">
    <property type="entry name" value="MFS general substrate transporter like domains"/>
    <property type="match status" value="1"/>
</dbReference>
<organism evidence="8 9">
    <name type="scientific">Shinella yambaruensis</name>
    <dbReference type="NCBI Taxonomy" id="415996"/>
    <lineage>
        <taxon>Bacteria</taxon>
        <taxon>Pseudomonadati</taxon>
        <taxon>Pseudomonadota</taxon>
        <taxon>Alphaproteobacteria</taxon>
        <taxon>Hyphomicrobiales</taxon>
        <taxon>Rhizobiaceae</taxon>
        <taxon>Shinella</taxon>
    </lineage>
</organism>
<feature type="transmembrane region" description="Helical" evidence="7">
    <location>
        <begin position="142"/>
        <end position="162"/>
    </location>
</feature>
<feature type="transmembrane region" description="Helical" evidence="7">
    <location>
        <begin position="528"/>
        <end position="549"/>
    </location>
</feature>
<keyword evidence="5 7" id="KW-0472">Membrane</keyword>
<reference evidence="9" key="1">
    <citation type="journal article" date="2019" name="Int. J. Syst. Evol. Microbiol.">
        <title>The Global Catalogue of Microorganisms (GCM) 10K type strain sequencing project: providing services to taxonomists for standard genome sequencing and annotation.</title>
        <authorList>
            <consortium name="The Broad Institute Genomics Platform"/>
            <consortium name="The Broad Institute Genome Sequencing Center for Infectious Disease"/>
            <person name="Wu L."/>
            <person name="Ma J."/>
        </authorList>
    </citation>
    <scope>NUCLEOTIDE SEQUENCE [LARGE SCALE GENOMIC DNA]</scope>
    <source>
        <strain evidence="9">NBRC 102122</strain>
    </source>
</reference>
<name>A0ABQ5ZKE1_9HYPH</name>
<dbReference type="InterPro" id="IPR011701">
    <property type="entry name" value="MFS"/>
</dbReference>
<evidence type="ECO:0000256" key="1">
    <source>
        <dbReference type="ARBA" id="ARBA00004141"/>
    </source>
</evidence>
<evidence type="ECO:0000256" key="2">
    <source>
        <dbReference type="ARBA" id="ARBA00022448"/>
    </source>
</evidence>
<feature type="transmembrane region" description="Helical" evidence="7">
    <location>
        <begin position="346"/>
        <end position="366"/>
    </location>
</feature>
<evidence type="ECO:0000256" key="4">
    <source>
        <dbReference type="ARBA" id="ARBA00022989"/>
    </source>
</evidence>
<proteinExistence type="predicted"/>
<feature type="transmembrane region" description="Helical" evidence="7">
    <location>
        <begin position="310"/>
        <end position="334"/>
    </location>
</feature>
<dbReference type="Proteomes" id="UP001156702">
    <property type="component" value="Unassembled WGS sequence"/>
</dbReference>
<keyword evidence="2" id="KW-0813">Transport</keyword>
<evidence type="ECO:0000313" key="9">
    <source>
        <dbReference type="Proteomes" id="UP001156702"/>
    </source>
</evidence>
<feature type="compositionally biased region" description="Low complexity" evidence="6">
    <location>
        <begin position="15"/>
        <end position="24"/>
    </location>
</feature>
<evidence type="ECO:0000256" key="3">
    <source>
        <dbReference type="ARBA" id="ARBA00022692"/>
    </source>
</evidence>
<dbReference type="SUPFAM" id="SSF103473">
    <property type="entry name" value="MFS general substrate transporter"/>
    <property type="match status" value="1"/>
</dbReference>
<keyword evidence="9" id="KW-1185">Reference proteome</keyword>
<accession>A0ABQ5ZKE1</accession>
<evidence type="ECO:0000256" key="7">
    <source>
        <dbReference type="SAM" id="Phobius"/>
    </source>
</evidence>
<evidence type="ECO:0000256" key="6">
    <source>
        <dbReference type="SAM" id="MobiDB-lite"/>
    </source>
</evidence>
<keyword evidence="3 7" id="KW-0812">Transmembrane</keyword>
<dbReference type="PANTHER" id="PTHR42718">
    <property type="entry name" value="MAJOR FACILITATOR SUPERFAMILY MULTIDRUG TRANSPORTER MFSC"/>
    <property type="match status" value="1"/>
</dbReference>
<dbReference type="EMBL" id="BSOP01000037">
    <property type="protein sequence ID" value="GLR53290.1"/>
    <property type="molecule type" value="Genomic_DNA"/>
</dbReference>
<feature type="transmembrane region" description="Helical" evidence="7">
    <location>
        <begin position="119"/>
        <end position="136"/>
    </location>
</feature>
<keyword evidence="4 7" id="KW-1133">Transmembrane helix</keyword>
<feature type="compositionally biased region" description="Pro residues" evidence="6">
    <location>
        <begin position="36"/>
        <end position="46"/>
    </location>
</feature>
<feature type="transmembrane region" description="Helical" evidence="7">
    <location>
        <begin position="272"/>
        <end position="290"/>
    </location>
</feature>
<feature type="transmembrane region" description="Helical" evidence="7">
    <location>
        <begin position="402"/>
        <end position="428"/>
    </location>
</feature>
<feature type="transmembrane region" description="Helical" evidence="7">
    <location>
        <begin position="435"/>
        <end position="461"/>
    </location>
</feature>
<dbReference type="PANTHER" id="PTHR42718:SF9">
    <property type="entry name" value="MAJOR FACILITATOR SUPERFAMILY MULTIDRUG TRANSPORTER MFSC"/>
    <property type="match status" value="1"/>
</dbReference>
<protein>
    <submittedName>
        <fullName evidence="8">MFS transporter</fullName>
    </submittedName>
</protein>
<evidence type="ECO:0000256" key="5">
    <source>
        <dbReference type="ARBA" id="ARBA00023136"/>
    </source>
</evidence>
<feature type="transmembrane region" description="Helical" evidence="7">
    <location>
        <begin position="174"/>
        <end position="195"/>
    </location>
</feature>
<feature type="transmembrane region" description="Helical" evidence="7">
    <location>
        <begin position="207"/>
        <end position="230"/>
    </location>
</feature>
<dbReference type="InterPro" id="IPR036259">
    <property type="entry name" value="MFS_trans_sf"/>
</dbReference>
<feature type="transmembrane region" description="Helical" evidence="7">
    <location>
        <begin position="373"/>
        <end position="390"/>
    </location>
</feature>
<feature type="region of interest" description="Disordered" evidence="6">
    <location>
        <begin position="1"/>
        <end position="48"/>
    </location>
</feature>
<comment type="caution">
    <text evidence="8">The sequence shown here is derived from an EMBL/GenBank/DDBJ whole genome shotgun (WGS) entry which is preliminary data.</text>
</comment>
<evidence type="ECO:0000313" key="8">
    <source>
        <dbReference type="EMBL" id="GLR53290.1"/>
    </source>
</evidence>
<gene>
    <name evidence="8" type="ORF">GCM10007923_45050</name>
</gene>